<evidence type="ECO:0000256" key="5">
    <source>
        <dbReference type="PROSITE-ProRule" id="PRU10015"/>
    </source>
</evidence>
<dbReference type="PANTHER" id="PTHR11061:SF30">
    <property type="entry name" value="TRNA (URACIL(54)-C(5))-METHYLTRANSFERASE"/>
    <property type="match status" value="1"/>
</dbReference>
<dbReference type="VEuPathDB" id="CryptoDB:Cvel_6426"/>
<evidence type="ECO:0000256" key="2">
    <source>
        <dbReference type="ARBA" id="ARBA00022679"/>
    </source>
</evidence>
<dbReference type="CDD" id="cd02440">
    <property type="entry name" value="AdoMet_MTases"/>
    <property type="match status" value="1"/>
</dbReference>
<feature type="domain" description="TRAM" evidence="7">
    <location>
        <begin position="300"/>
        <end position="388"/>
    </location>
</feature>
<feature type="region of interest" description="Disordered" evidence="6">
    <location>
        <begin position="53"/>
        <end position="112"/>
    </location>
</feature>
<evidence type="ECO:0000256" key="6">
    <source>
        <dbReference type="SAM" id="MobiDB-lite"/>
    </source>
</evidence>
<feature type="compositionally biased region" description="Basic residues" evidence="6">
    <location>
        <begin position="970"/>
        <end position="993"/>
    </location>
</feature>
<feature type="active site" description="Nucleophile" evidence="4">
    <location>
        <position position="881"/>
    </location>
</feature>
<comment type="similarity">
    <text evidence="4">Belongs to the class I-like SAM-binding methyltransferase superfamily. RNA M5U methyltransferase family.</text>
</comment>
<dbReference type="InterPro" id="IPR010280">
    <property type="entry name" value="U5_MeTrfase_fam"/>
</dbReference>
<accession>A0A0G4HDE8</accession>
<dbReference type="InterPro" id="IPR012340">
    <property type="entry name" value="NA-bd_OB-fold"/>
</dbReference>
<feature type="binding site" evidence="4">
    <location>
        <position position="854"/>
    </location>
    <ligand>
        <name>S-adenosyl-L-methionine</name>
        <dbReference type="ChEBI" id="CHEBI:59789"/>
    </ligand>
</feature>
<dbReference type="PROSITE" id="PS51622">
    <property type="entry name" value="SAM_MT_RNA_M5U_2"/>
    <property type="match status" value="1"/>
</dbReference>
<feature type="compositionally biased region" description="Basic and acidic residues" evidence="6">
    <location>
        <begin position="959"/>
        <end position="969"/>
    </location>
</feature>
<dbReference type="GO" id="GO:0030697">
    <property type="term" value="F:tRNA (uracil(54)-C5)-methyltransferase activity, S-adenosyl methionine-dependent"/>
    <property type="evidence" value="ECO:0007669"/>
    <property type="project" value="InterPro"/>
</dbReference>
<dbReference type="AlphaFoldDB" id="A0A0G4HDE8"/>
<evidence type="ECO:0000256" key="4">
    <source>
        <dbReference type="PROSITE-ProRule" id="PRU01024"/>
    </source>
</evidence>
<dbReference type="Pfam" id="PF05958">
    <property type="entry name" value="tRNA_U5-meth_tr"/>
    <property type="match status" value="2"/>
</dbReference>
<feature type="binding site" evidence="4">
    <location>
        <position position="751"/>
    </location>
    <ligand>
        <name>S-adenosyl-L-methionine</name>
        <dbReference type="ChEBI" id="CHEBI:59789"/>
    </ligand>
</feature>
<dbReference type="PROSITE" id="PS50926">
    <property type="entry name" value="TRAM"/>
    <property type="match status" value="1"/>
</dbReference>
<name>A0A0G4HDE8_9ALVE</name>
<dbReference type="GO" id="GO:0008033">
    <property type="term" value="P:tRNA processing"/>
    <property type="evidence" value="ECO:0007669"/>
    <property type="project" value="InterPro"/>
</dbReference>
<feature type="compositionally biased region" description="Acidic residues" evidence="6">
    <location>
        <begin position="794"/>
        <end position="806"/>
    </location>
</feature>
<dbReference type="PANTHER" id="PTHR11061">
    <property type="entry name" value="RNA M5U METHYLTRANSFERASE"/>
    <property type="match status" value="1"/>
</dbReference>
<keyword evidence="3 4" id="KW-0949">S-adenosyl-L-methionine</keyword>
<feature type="region of interest" description="Disordered" evidence="6">
    <location>
        <begin position="491"/>
        <end position="547"/>
    </location>
</feature>
<dbReference type="InterPro" id="IPR002792">
    <property type="entry name" value="TRAM_dom"/>
</dbReference>
<gene>
    <name evidence="8" type="ORF">Cvel_6426</name>
</gene>
<evidence type="ECO:0000313" key="8">
    <source>
        <dbReference type="EMBL" id="CEM42043.1"/>
    </source>
</evidence>
<dbReference type="InterPro" id="IPR025795">
    <property type="entry name" value="tRNA_(uracil-5-)_MeTrfase"/>
</dbReference>
<feature type="region of interest" description="Disordered" evidence="6">
    <location>
        <begin position="945"/>
        <end position="993"/>
    </location>
</feature>
<keyword evidence="1 4" id="KW-0489">Methyltransferase</keyword>
<dbReference type="InterPro" id="IPR030391">
    <property type="entry name" value="MeTrfase_TrmA_CS"/>
</dbReference>
<dbReference type="InterPro" id="IPR029063">
    <property type="entry name" value="SAM-dependent_MTases_sf"/>
</dbReference>
<feature type="region of interest" description="Disordered" evidence="6">
    <location>
        <begin position="601"/>
        <end position="630"/>
    </location>
</feature>
<feature type="binding site" evidence="4">
    <location>
        <position position="676"/>
    </location>
    <ligand>
        <name>S-adenosyl-L-methionine</name>
        <dbReference type="ChEBI" id="CHEBI:59789"/>
    </ligand>
</feature>
<feature type="compositionally biased region" description="Low complexity" evidence="6">
    <location>
        <begin position="8"/>
        <end position="19"/>
    </location>
</feature>
<feature type="region of interest" description="Disordered" evidence="6">
    <location>
        <begin position="1"/>
        <end position="37"/>
    </location>
</feature>
<dbReference type="InterPro" id="IPR030390">
    <property type="entry name" value="MeTrfase_TrmA_AS"/>
</dbReference>
<feature type="region of interest" description="Disordered" evidence="6">
    <location>
        <begin position="789"/>
        <end position="840"/>
    </location>
</feature>
<evidence type="ECO:0000256" key="3">
    <source>
        <dbReference type="ARBA" id="ARBA00022691"/>
    </source>
</evidence>
<dbReference type="PROSITE" id="PS01230">
    <property type="entry name" value="TRMA_1"/>
    <property type="match status" value="1"/>
</dbReference>
<dbReference type="GO" id="GO:0032259">
    <property type="term" value="P:methylation"/>
    <property type="evidence" value="ECO:0007669"/>
    <property type="project" value="UniProtKB-KW"/>
</dbReference>
<dbReference type="Gene3D" id="2.40.50.140">
    <property type="entry name" value="Nucleic acid-binding proteins"/>
    <property type="match status" value="1"/>
</dbReference>
<dbReference type="SUPFAM" id="SSF50249">
    <property type="entry name" value="Nucleic acid-binding proteins"/>
    <property type="match status" value="1"/>
</dbReference>
<evidence type="ECO:0000259" key="7">
    <source>
        <dbReference type="PROSITE" id="PS50926"/>
    </source>
</evidence>
<dbReference type="Gene3D" id="3.40.50.150">
    <property type="entry name" value="Vaccinia Virus protein VP39"/>
    <property type="match status" value="2"/>
</dbReference>
<dbReference type="PROSITE" id="PS01231">
    <property type="entry name" value="TRMA_2"/>
    <property type="match status" value="1"/>
</dbReference>
<dbReference type="PROSITE" id="PS51687">
    <property type="entry name" value="SAM_MT_RNA_M5U"/>
    <property type="match status" value="1"/>
</dbReference>
<feature type="binding site" evidence="4">
    <location>
        <position position="730"/>
    </location>
    <ligand>
        <name>S-adenosyl-L-methionine</name>
        <dbReference type="ChEBI" id="CHEBI:59789"/>
    </ligand>
</feature>
<sequence length="993" mass="109216">MVALGVYGQEEMQSEEGSQAIEGHHSGGLRRKAGKEEEDVSFLRFLKTQWNEKALGQTHSKRDGRKSNDDQTASPVKRKETDGFKAHRPLHTLHAPTDDWGPQRPQSDAVVSEPQTVAKSFTATSGFQGSDRGRETLFVQTAGTTFDFQGYSNAGESEFKAVLPVGLSRHEDADMGSGDRTMKRSEALCRTNGMVSFLGHRVARSVSSSFSLHTRVARKGTPRGWRATIKTVVEDSLLSMNAFGSFRRSAGSLSGPPVSIQTVVCAVSTETATDVEDDGVDGLAKSGTELIALPKTPACARSVGSVLDLKIEKVTNMGSGVARVKVLRVDGDGERGAAVEGDDAENTAEAPQGEFQWVVMIPFTIAGEKVHVEVTRVHKNFSEARVLKVLRPSPHRRSPLCKHFMQCEGCQYQHMTYEDQKKTKEQHIRDLLQYFLKIPQEEAAALVPPLITAAEPHEFGYRSKLTPHWDRPRKGNVTAIGFHRVVSASASAHRPPSLLSGSLTEEEEEAQGTEGTGRGVFQGKEAEKEKGEANNSAGNLEGGQQRREFDVTGRVRLERFDLEECPIALPSIQESLKPEKEKVRDMIKEAFRSQEEILEIESKGFSSSSEESGGEADSGGTEERERLKRKNKKLLKNGGTLLLRASEEGVITDCRAEGAETVLGRKFFFKAGEFFQNNPFALPKMIEFVVERASRPLKAPLITTTSSAAEEDESQVTKEGLPPSLLLDCYCGVGLFAVCAADRFSRVVGVEVQKSAVELAKRNRDAAGLKNCEFLCASAEDIFGFARREKGHEDEGDQEESADLEVEGEKQKDVQKERQGGVAENEGGEEDSEVFSDKQETLEVDPKSCVVILDPPRKGCDRLFLKQLFAFSPARVVYVSCNPATQARDALDFLSNGWRLECAQPVDLFPQTRHVENVMVFENCNPGVPSSNFESHAASSIIPEEVQPELVPAGGSGEKGLRLLSSEREKKKKRRWERKGSARRRRKKTASQG</sequence>
<dbReference type="PhylomeDB" id="A0A0G4HDE8"/>
<feature type="compositionally biased region" description="Basic and acidic residues" evidence="6">
    <location>
        <begin position="807"/>
        <end position="819"/>
    </location>
</feature>
<reference evidence="8" key="1">
    <citation type="submission" date="2014-11" db="EMBL/GenBank/DDBJ databases">
        <authorList>
            <person name="Otto D Thomas"/>
            <person name="Naeem Raeece"/>
        </authorList>
    </citation>
    <scope>NUCLEOTIDE SEQUENCE</scope>
</reference>
<dbReference type="Pfam" id="PF01938">
    <property type="entry name" value="TRAM"/>
    <property type="match status" value="1"/>
</dbReference>
<evidence type="ECO:0000256" key="1">
    <source>
        <dbReference type="ARBA" id="ARBA00022603"/>
    </source>
</evidence>
<feature type="active site" evidence="5">
    <location>
        <position position="881"/>
    </location>
</feature>
<dbReference type="EMBL" id="CDMZ01002364">
    <property type="protein sequence ID" value="CEM42043.1"/>
    <property type="molecule type" value="Genomic_DNA"/>
</dbReference>
<dbReference type="GO" id="GO:0009451">
    <property type="term" value="P:RNA modification"/>
    <property type="evidence" value="ECO:0007669"/>
    <property type="project" value="UniProtKB-ARBA"/>
</dbReference>
<organism evidence="8">
    <name type="scientific">Chromera velia CCMP2878</name>
    <dbReference type="NCBI Taxonomy" id="1169474"/>
    <lineage>
        <taxon>Eukaryota</taxon>
        <taxon>Sar</taxon>
        <taxon>Alveolata</taxon>
        <taxon>Colpodellida</taxon>
        <taxon>Chromeraceae</taxon>
        <taxon>Chromera</taxon>
    </lineage>
</organism>
<dbReference type="SUPFAM" id="SSF53335">
    <property type="entry name" value="S-adenosyl-L-methionine-dependent methyltransferases"/>
    <property type="match status" value="2"/>
</dbReference>
<protein>
    <recommendedName>
        <fullName evidence="7">TRAM domain-containing protein</fullName>
    </recommendedName>
</protein>
<keyword evidence="2 4" id="KW-0808">Transferase</keyword>
<proteinExistence type="inferred from homology"/>